<dbReference type="AlphaFoldDB" id="A0A6I0ER55"/>
<dbReference type="Proteomes" id="UP000468766">
    <property type="component" value="Unassembled WGS sequence"/>
</dbReference>
<accession>A0A6I0ER55</accession>
<evidence type="ECO:0008006" key="3">
    <source>
        <dbReference type="Google" id="ProtNLM"/>
    </source>
</evidence>
<dbReference type="InterPro" id="IPR011748">
    <property type="entry name" value="Unchr_phage_tail-like"/>
</dbReference>
<sequence>MKEGNSFVLTMERYFRSISQTKAYSGIQKESFISEALDSMENDTLWHRCKLDASMPEDTKLIISYFASNELTAEQQWQEEIINVKDFLLHKARGRYLWLRIEYISYGNQVPSIKDIQIDFPMQPLTWKLPEIYQQDEKSADLLHRFLGIFQSLMKDLDVKIQDRGEYLDLKQADREYLQWLSHWLDIREYYLWPADKLRLFMEKAYSLYRIKGTRRAIEEVTEIYTGEKPWIVEQHQIARQERSEQAKVYSRLYGDNEYTFTVIVKEEAVPTSKHYLELKRIIESFTPAHAIMNLVVLKSYFFLDSYTYLGINSVVSGSGRLVLDGKASIPFASMIEERRAAE</sequence>
<keyword evidence="2" id="KW-1185">Reference proteome</keyword>
<proteinExistence type="predicted"/>
<dbReference type="Pfam" id="PF09684">
    <property type="entry name" value="Tail_P2_I"/>
    <property type="match status" value="1"/>
</dbReference>
<reference evidence="1 2" key="1">
    <citation type="submission" date="2019-10" db="EMBL/GenBank/DDBJ databases">
        <title>Whole-genome sequence of the extremophile Heliorestis acidaminivorans DSM 24790.</title>
        <authorList>
            <person name="Kyndt J.A."/>
            <person name="Meyer T.E."/>
        </authorList>
    </citation>
    <scope>NUCLEOTIDE SEQUENCE [LARGE SCALE GENOMIC DNA]</scope>
    <source>
        <strain evidence="1 2">DSM 24790</strain>
    </source>
</reference>
<dbReference type="RefSeq" id="WP_151620621.1">
    <property type="nucleotide sequence ID" value="NZ_WBXO01000008.1"/>
</dbReference>
<name>A0A6I0ER55_9FIRM</name>
<comment type="caution">
    <text evidence="1">The sequence shown here is derived from an EMBL/GenBank/DDBJ whole genome shotgun (WGS) entry which is preliminary data.</text>
</comment>
<dbReference type="EMBL" id="WBXO01000008">
    <property type="protein sequence ID" value="KAB2951946.1"/>
    <property type="molecule type" value="Genomic_DNA"/>
</dbReference>
<protein>
    <recommendedName>
        <fullName evidence="3">Phage tail protein I</fullName>
    </recommendedName>
</protein>
<gene>
    <name evidence="1" type="ORF">F9B85_10330</name>
</gene>
<dbReference type="OrthoDB" id="370073at2"/>
<dbReference type="NCBIfam" id="TIGR02242">
    <property type="entry name" value="tail_TIGR02242"/>
    <property type="match status" value="1"/>
</dbReference>
<organism evidence="1 2">
    <name type="scientific">Heliorestis acidaminivorans</name>
    <dbReference type="NCBI Taxonomy" id="553427"/>
    <lineage>
        <taxon>Bacteria</taxon>
        <taxon>Bacillati</taxon>
        <taxon>Bacillota</taxon>
        <taxon>Clostridia</taxon>
        <taxon>Eubacteriales</taxon>
        <taxon>Heliobacteriaceae</taxon>
        <taxon>Heliorestis</taxon>
    </lineage>
</organism>
<dbReference type="InterPro" id="IPR006521">
    <property type="entry name" value="Tail_protein_I"/>
</dbReference>
<evidence type="ECO:0000313" key="2">
    <source>
        <dbReference type="Proteomes" id="UP000468766"/>
    </source>
</evidence>
<evidence type="ECO:0000313" key="1">
    <source>
        <dbReference type="EMBL" id="KAB2951946.1"/>
    </source>
</evidence>